<dbReference type="InterPro" id="IPR008977">
    <property type="entry name" value="PHM/PNGase_F_dom_sf"/>
</dbReference>
<dbReference type="Pfam" id="PF03712">
    <property type="entry name" value="Cu2_monoox_C"/>
    <property type="match status" value="1"/>
</dbReference>
<keyword evidence="4" id="KW-1185">Reference proteome</keyword>
<protein>
    <recommendedName>
        <fullName evidence="2">Copper type II ascorbate-dependent monooxygenase C-terminal domain-containing protein</fullName>
    </recommendedName>
</protein>
<evidence type="ECO:0000313" key="3">
    <source>
        <dbReference type="EMBL" id="OWK38852.1"/>
    </source>
</evidence>
<accession>A0A225DBK5</accession>
<organism evidence="3 4">
    <name type="scientific">Fimbriiglobus ruber</name>
    <dbReference type="NCBI Taxonomy" id="1908690"/>
    <lineage>
        <taxon>Bacteria</taxon>
        <taxon>Pseudomonadati</taxon>
        <taxon>Planctomycetota</taxon>
        <taxon>Planctomycetia</taxon>
        <taxon>Gemmatales</taxon>
        <taxon>Gemmataceae</taxon>
        <taxon>Fimbriiglobus</taxon>
    </lineage>
</organism>
<reference evidence="4" key="1">
    <citation type="submission" date="2017-06" db="EMBL/GenBank/DDBJ databases">
        <title>Genome analysis of Fimbriiglobus ruber SP5, the first member of the order Planctomycetales with confirmed chitinolytic capability.</title>
        <authorList>
            <person name="Ravin N.V."/>
            <person name="Rakitin A.L."/>
            <person name="Ivanova A.A."/>
            <person name="Beletsky A.V."/>
            <person name="Kulichevskaya I.S."/>
            <person name="Mardanov A.V."/>
            <person name="Dedysh S.N."/>
        </authorList>
    </citation>
    <scope>NUCLEOTIDE SEQUENCE [LARGE SCALE GENOMIC DNA]</scope>
    <source>
        <strain evidence="4">SP5</strain>
    </source>
</reference>
<sequence length="102" mass="11787">MIVTALMPHMHVRGKLCKYEAELPDGKKLTLLDVPHYDFNWQLRYELAEPVRLPKGTLLRFTAHYDNSSKNPANPNPASLVKWGPQTSDEMLLGYLEYYLPK</sequence>
<dbReference type="SUPFAM" id="SSF49742">
    <property type="entry name" value="PHM/PNGase F"/>
    <property type="match status" value="1"/>
</dbReference>
<dbReference type="EMBL" id="NIDE01000013">
    <property type="protein sequence ID" value="OWK38852.1"/>
    <property type="molecule type" value="Genomic_DNA"/>
</dbReference>
<evidence type="ECO:0000259" key="2">
    <source>
        <dbReference type="Pfam" id="PF03712"/>
    </source>
</evidence>
<dbReference type="GO" id="GO:0016715">
    <property type="term" value="F:oxidoreductase activity, acting on paired donors, with incorporation or reduction of molecular oxygen, reduced ascorbate as one donor, and incorporation of one atom of oxygen"/>
    <property type="evidence" value="ECO:0007669"/>
    <property type="project" value="InterPro"/>
</dbReference>
<proteinExistence type="predicted"/>
<comment type="caution">
    <text evidence="3">The sequence shown here is derived from an EMBL/GenBank/DDBJ whole genome shotgun (WGS) entry which is preliminary data.</text>
</comment>
<dbReference type="InterPro" id="IPR014784">
    <property type="entry name" value="Cu2_ascorb_mOase-like_C"/>
</dbReference>
<keyword evidence="1" id="KW-1015">Disulfide bond</keyword>
<dbReference type="Gene3D" id="2.60.120.230">
    <property type="match status" value="1"/>
</dbReference>
<evidence type="ECO:0000313" key="4">
    <source>
        <dbReference type="Proteomes" id="UP000214646"/>
    </source>
</evidence>
<gene>
    <name evidence="3" type="ORF">FRUB_06357</name>
</gene>
<name>A0A225DBK5_9BACT</name>
<evidence type="ECO:0000256" key="1">
    <source>
        <dbReference type="ARBA" id="ARBA00023157"/>
    </source>
</evidence>
<dbReference type="InterPro" id="IPR024548">
    <property type="entry name" value="Cu2_monoox_C"/>
</dbReference>
<feature type="domain" description="Copper type II ascorbate-dependent monooxygenase C-terminal" evidence="2">
    <location>
        <begin position="3"/>
        <end position="99"/>
    </location>
</feature>
<dbReference type="AlphaFoldDB" id="A0A225DBK5"/>
<dbReference type="Proteomes" id="UP000214646">
    <property type="component" value="Unassembled WGS sequence"/>
</dbReference>